<dbReference type="InterPro" id="IPR013766">
    <property type="entry name" value="Thioredoxin_domain"/>
</dbReference>
<dbReference type="PROSITE" id="PS00194">
    <property type="entry name" value="THIOREDOXIN_1"/>
    <property type="match status" value="1"/>
</dbReference>
<dbReference type="InterPro" id="IPR036249">
    <property type="entry name" value="Thioredoxin-like_sf"/>
</dbReference>
<proteinExistence type="inferred from homology"/>
<organism evidence="6 7">
    <name type="scientific">Naegleria lovaniensis</name>
    <name type="common">Amoeba</name>
    <dbReference type="NCBI Taxonomy" id="51637"/>
    <lineage>
        <taxon>Eukaryota</taxon>
        <taxon>Discoba</taxon>
        <taxon>Heterolobosea</taxon>
        <taxon>Tetramitia</taxon>
        <taxon>Eutetramitia</taxon>
        <taxon>Vahlkampfiidae</taxon>
        <taxon>Naegleria</taxon>
    </lineage>
</organism>
<keyword evidence="4" id="KW-0472">Membrane</keyword>
<dbReference type="GeneID" id="68097674"/>
<keyword evidence="7" id="KW-1185">Reference proteome</keyword>
<dbReference type="Pfam" id="PF00085">
    <property type="entry name" value="Thioredoxin"/>
    <property type="match status" value="1"/>
</dbReference>
<dbReference type="GO" id="GO:0006457">
    <property type="term" value="P:protein folding"/>
    <property type="evidence" value="ECO:0007669"/>
    <property type="project" value="TreeGrafter"/>
</dbReference>
<dbReference type="SUPFAM" id="SSF52833">
    <property type="entry name" value="Thioredoxin-like"/>
    <property type="match status" value="1"/>
</dbReference>
<dbReference type="PANTHER" id="PTHR45672">
    <property type="entry name" value="PROTEIN DISULFIDE-ISOMERASE C17H9.14C-RELATED"/>
    <property type="match status" value="1"/>
</dbReference>
<comment type="caution">
    <text evidence="6">The sequence shown here is derived from an EMBL/GenBank/DDBJ whole genome shotgun (WGS) entry which is preliminary data.</text>
</comment>
<dbReference type="InterPro" id="IPR017937">
    <property type="entry name" value="Thioredoxin_CS"/>
</dbReference>
<feature type="domain" description="Thioredoxin" evidence="5">
    <location>
        <begin position="81"/>
        <end position="207"/>
    </location>
</feature>
<evidence type="ECO:0000313" key="7">
    <source>
        <dbReference type="Proteomes" id="UP000816034"/>
    </source>
</evidence>
<keyword evidence="4" id="KW-0812">Transmembrane</keyword>
<evidence type="ECO:0000259" key="5">
    <source>
        <dbReference type="PROSITE" id="PS51352"/>
    </source>
</evidence>
<feature type="compositionally biased region" description="Low complexity" evidence="3">
    <location>
        <begin position="52"/>
        <end position="62"/>
    </location>
</feature>
<evidence type="ECO:0000256" key="3">
    <source>
        <dbReference type="SAM" id="MobiDB-lite"/>
    </source>
</evidence>
<keyword evidence="4" id="KW-1133">Transmembrane helix</keyword>
<reference evidence="6 7" key="1">
    <citation type="journal article" date="2018" name="BMC Genomics">
        <title>The genome of Naegleria lovaniensis, the basis for a comparative approach to unravel pathogenicity factors of the human pathogenic amoeba N. fowleri.</title>
        <authorList>
            <person name="Liechti N."/>
            <person name="Schurch N."/>
            <person name="Bruggmann R."/>
            <person name="Wittwer M."/>
        </authorList>
    </citation>
    <scope>NUCLEOTIDE SEQUENCE [LARGE SCALE GENOMIC DNA]</scope>
    <source>
        <strain evidence="6 7">ATCC 30569</strain>
    </source>
</reference>
<dbReference type="InterPro" id="IPR051063">
    <property type="entry name" value="PDI"/>
</dbReference>
<dbReference type="PROSITE" id="PS51352">
    <property type="entry name" value="THIOREDOXIN_2"/>
    <property type="match status" value="1"/>
</dbReference>
<dbReference type="AlphaFoldDB" id="A0AA88KIB4"/>
<feature type="transmembrane region" description="Helical" evidence="4">
    <location>
        <begin position="14"/>
        <end position="33"/>
    </location>
</feature>
<protein>
    <recommendedName>
        <fullName evidence="5">Thioredoxin domain-containing protein</fullName>
    </recommendedName>
</protein>
<evidence type="ECO:0000256" key="4">
    <source>
        <dbReference type="SAM" id="Phobius"/>
    </source>
</evidence>
<comment type="similarity">
    <text evidence="1">Belongs to the protein disulfide isomerase family.</text>
</comment>
<evidence type="ECO:0000256" key="2">
    <source>
        <dbReference type="ARBA" id="ARBA00022729"/>
    </source>
</evidence>
<accession>A0AA88KIB4</accession>
<dbReference type="GO" id="GO:0005783">
    <property type="term" value="C:endoplasmic reticulum"/>
    <property type="evidence" value="ECO:0007669"/>
    <property type="project" value="TreeGrafter"/>
</dbReference>
<gene>
    <name evidence="6" type="ORF">C9374_005219</name>
</gene>
<dbReference type="Proteomes" id="UP000816034">
    <property type="component" value="Unassembled WGS sequence"/>
</dbReference>
<dbReference type="PANTHER" id="PTHR45672:SF3">
    <property type="entry name" value="THIOREDOXIN DOMAIN-CONTAINING PROTEIN 5"/>
    <property type="match status" value="1"/>
</dbReference>
<dbReference type="EMBL" id="PYSW02000023">
    <property type="protein sequence ID" value="KAG2382639.1"/>
    <property type="molecule type" value="Genomic_DNA"/>
</dbReference>
<dbReference type="PRINTS" id="PR00421">
    <property type="entry name" value="THIOREDOXIN"/>
</dbReference>
<dbReference type="Gene3D" id="3.40.30.10">
    <property type="entry name" value="Glutaredoxin"/>
    <property type="match status" value="1"/>
</dbReference>
<dbReference type="RefSeq" id="XP_044548318.1">
    <property type="nucleotide sequence ID" value="XM_044694945.1"/>
</dbReference>
<name>A0AA88KIB4_NAELO</name>
<evidence type="ECO:0000256" key="1">
    <source>
        <dbReference type="ARBA" id="ARBA00006347"/>
    </source>
</evidence>
<dbReference type="GO" id="GO:0003756">
    <property type="term" value="F:protein disulfide isomerase activity"/>
    <property type="evidence" value="ECO:0007669"/>
    <property type="project" value="TreeGrafter"/>
</dbReference>
<dbReference type="CDD" id="cd02961">
    <property type="entry name" value="PDI_a_family"/>
    <property type="match status" value="1"/>
</dbReference>
<keyword evidence="2" id="KW-0732">Signal</keyword>
<sequence>MSQKLSSFIISKKFLFVTIGVILLIYFVSWMNLRANKASSSSTHGTLEIISENELSESSTTTPQPPPSSNKPLLHNDDTNDSSNYQTPKFIYEENLKGSSIESFISESASSSPVSFIYIYAPWCGHCKAFAPTFTLLVEKIKEKFKGRVKVGRVNGPDNYESAIVKLGVRGYPTLAFFRNGEMNTKLFYEGSRNVEDIIKFIEEKMLK</sequence>
<feature type="region of interest" description="Disordered" evidence="3">
    <location>
        <begin position="52"/>
        <end position="79"/>
    </location>
</feature>
<evidence type="ECO:0000313" key="6">
    <source>
        <dbReference type="EMBL" id="KAG2382639.1"/>
    </source>
</evidence>